<dbReference type="InterPro" id="IPR058876">
    <property type="entry name" value="Ig-like_ZP"/>
</dbReference>
<organism evidence="3 4">
    <name type="scientific">Takifugu rubripes</name>
    <name type="common">Japanese pufferfish</name>
    <name type="synonym">Fugu rubripes</name>
    <dbReference type="NCBI Taxonomy" id="31033"/>
    <lineage>
        <taxon>Eukaryota</taxon>
        <taxon>Metazoa</taxon>
        <taxon>Chordata</taxon>
        <taxon>Craniata</taxon>
        <taxon>Vertebrata</taxon>
        <taxon>Euteleostomi</taxon>
        <taxon>Actinopterygii</taxon>
        <taxon>Neopterygii</taxon>
        <taxon>Teleostei</taxon>
        <taxon>Neoteleostei</taxon>
        <taxon>Acanthomorphata</taxon>
        <taxon>Eupercaria</taxon>
        <taxon>Tetraodontiformes</taxon>
        <taxon>Tetradontoidea</taxon>
        <taxon>Tetraodontidae</taxon>
        <taxon>Takifugu</taxon>
    </lineage>
</organism>
<dbReference type="Pfam" id="PF26562">
    <property type="entry name" value="Ig-like"/>
    <property type="match status" value="1"/>
</dbReference>
<feature type="domain" description="ZP-N" evidence="1">
    <location>
        <begin position="488"/>
        <end position="543"/>
    </location>
</feature>
<dbReference type="InterPro" id="IPR055356">
    <property type="entry name" value="ZP-N"/>
</dbReference>
<accession>A0A3B5KLC2</accession>
<dbReference type="PANTHER" id="PTHR47130">
    <property type="entry name" value="SI:DKEY-19B23.11-RELATED"/>
    <property type="match status" value="1"/>
</dbReference>
<dbReference type="Pfam" id="PF23344">
    <property type="entry name" value="ZP-N"/>
    <property type="match status" value="1"/>
</dbReference>
<dbReference type="FunCoup" id="A0A3B5KLC2">
    <property type="interactions" value="42"/>
</dbReference>
<sequence>MVRDAHGHWTNQPVSAVCSGFTLSDREIICEEDYMEVRTCFRGTFELWTSVSASLLQLKCVLQAQRMASSVWQLMFLRGDEQVYSMSVSEAKKLGYSLTASAQRLVLRAQGPGGGHPGFSVFQEEADVLKHEAPLMWSLNTSNRLFICATDSGSFKDGWLLLEVPQVMSPLVGEGVDYQSNSIRLGVDGMLLEESLAAARGIHVVQHGQKIQIGVPFGTEGGYRKSLVVKNSYKETYMIFLLYEHIFSMLYEDGSSIDTRHRLLRKLGTPLICHIPFTINQTVADNQVFSVYLGNIPVDVVLEDLWINGKQLQMSEKLGYSIKYSVHNNGSKAYQLQLPFKDSVVQQMVRIDINFTLTIMPQRESYYHQTTITARVFNAFPPEITAQCLDRAIVFSVAGSSQTLWEIGVDKTPLTSELAVQRGYLLSVQNQKTVLEIPLFSIGYTYEEINLSNFYATFELLLRDPKSLAVQTSTSKRCLFKTQDMMVCSTDGTMTVVAALSSTWPSVKPERTTLLDPACVPKQTDGSRVLFEFKVDSCGTRNTVPVVLLGPRGNDKLCLDRLTVRCFYLLSGVNRLSVDRTFRSEAPGFGLVDVFKSLKGYTEQSKLTLIKKKFKTTKKNTFFCRSRESTCS</sequence>
<name>A0A3B5KLC2_TAKRU</name>
<keyword evidence="4" id="KW-1185">Reference proteome</keyword>
<evidence type="ECO:0000259" key="1">
    <source>
        <dbReference type="Pfam" id="PF23344"/>
    </source>
</evidence>
<evidence type="ECO:0000313" key="3">
    <source>
        <dbReference type="Ensembl" id="ENSTRUP00000056850.2"/>
    </source>
</evidence>
<dbReference type="OMA" id="DMSIACP"/>
<dbReference type="InParanoid" id="A0A3B5KLC2"/>
<feature type="domain" description="ZP-domain containing protein Ig-like" evidence="2">
    <location>
        <begin position="273"/>
        <end position="376"/>
    </location>
</feature>
<evidence type="ECO:0000259" key="2">
    <source>
        <dbReference type="Pfam" id="PF26562"/>
    </source>
</evidence>
<dbReference type="STRING" id="31033.ENSTRUP00000056850"/>
<dbReference type="PANTHER" id="PTHR47130:SF6">
    <property type="entry name" value="EGG ENVELOPE GLYCOPROTEIN-LIKE PRECURSOR"/>
    <property type="match status" value="1"/>
</dbReference>
<reference evidence="3" key="2">
    <citation type="submission" date="2025-08" db="UniProtKB">
        <authorList>
            <consortium name="Ensembl"/>
        </authorList>
    </citation>
    <scope>IDENTIFICATION</scope>
</reference>
<proteinExistence type="predicted"/>
<reference evidence="3 4" key="1">
    <citation type="journal article" date="2011" name="Genome Biol. Evol.">
        <title>Integration of the genetic map and genome assembly of fugu facilitates insights into distinct features of genome evolution in teleosts and mammals.</title>
        <authorList>
            <person name="Kai W."/>
            <person name="Kikuchi K."/>
            <person name="Tohari S."/>
            <person name="Chew A.K."/>
            <person name="Tay A."/>
            <person name="Fujiwara A."/>
            <person name="Hosoya S."/>
            <person name="Suetake H."/>
            <person name="Naruse K."/>
            <person name="Brenner S."/>
            <person name="Suzuki Y."/>
            <person name="Venkatesh B."/>
        </authorList>
    </citation>
    <scope>NUCLEOTIDE SEQUENCE [LARGE SCALE GENOMIC DNA]</scope>
</reference>
<dbReference type="Ensembl" id="ENSTRUT00000056780.2">
    <property type="protein sequence ID" value="ENSTRUP00000056850.2"/>
    <property type="gene ID" value="ENSTRUG00000020716.2"/>
</dbReference>
<dbReference type="Proteomes" id="UP000005226">
    <property type="component" value="Chromosome 16"/>
</dbReference>
<reference evidence="3" key="3">
    <citation type="submission" date="2025-09" db="UniProtKB">
        <authorList>
            <consortium name="Ensembl"/>
        </authorList>
    </citation>
    <scope>IDENTIFICATION</scope>
</reference>
<protein>
    <submittedName>
        <fullName evidence="3">Uncharacterized protein</fullName>
    </submittedName>
</protein>
<dbReference type="AlphaFoldDB" id="A0A3B5KLC2"/>
<evidence type="ECO:0000313" key="4">
    <source>
        <dbReference type="Proteomes" id="UP000005226"/>
    </source>
</evidence>
<dbReference type="GeneTree" id="ENSGT00940000163503"/>
<dbReference type="Gene3D" id="2.60.40.3210">
    <property type="entry name" value="Zona pellucida, ZP-N domain"/>
    <property type="match status" value="1"/>
</dbReference>